<accession>A0A0E2H1N3</accession>
<protein>
    <submittedName>
        <fullName evidence="1">Uncharacterized protein</fullName>
    </submittedName>
</protein>
<dbReference type="EMBL" id="AGYR01000083">
    <property type="protein sequence ID" value="ENZ05168.1"/>
    <property type="molecule type" value="Genomic_DNA"/>
</dbReference>
<dbReference type="HOGENOM" id="CLU_1084633_0_0_9"/>
<reference evidence="1 2" key="1">
    <citation type="submission" date="2013-01" db="EMBL/GenBank/DDBJ databases">
        <title>The Genome Sequence of Clostridium clostridioforme 90A8.</title>
        <authorList>
            <consortium name="The Broad Institute Genome Sequencing Platform"/>
            <person name="Earl A."/>
            <person name="Ward D."/>
            <person name="Feldgarden M."/>
            <person name="Gevers D."/>
            <person name="Courvalin P."/>
            <person name="Lambert T."/>
            <person name="Walker B."/>
            <person name="Young S.K."/>
            <person name="Zeng Q."/>
            <person name="Gargeya S."/>
            <person name="Fitzgerald M."/>
            <person name="Haas B."/>
            <person name="Abouelleil A."/>
            <person name="Alvarado L."/>
            <person name="Arachchi H.M."/>
            <person name="Berlin A.M."/>
            <person name="Chapman S.B."/>
            <person name="Dewar J."/>
            <person name="Goldberg J."/>
            <person name="Griggs A."/>
            <person name="Gujja S."/>
            <person name="Hansen M."/>
            <person name="Howarth C."/>
            <person name="Imamovic A."/>
            <person name="Larimer J."/>
            <person name="McCowan C."/>
            <person name="Murphy C."/>
            <person name="Neiman D."/>
            <person name="Pearson M."/>
            <person name="Priest M."/>
            <person name="Roberts A."/>
            <person name="Saif S."/>
            <person name="Shea T."/>
            <person name="Sisk P."/>
            <person name="Sykes S."/>
            <person name="Wortman J."/>
            <person name="Nusbaum C."/>
            <person name="Birren B."/>
        </authorList>
    </citation>
    <scope>NUCLEOTIDE SEQUENCE [LARGE SCALE GENOMIC DNA]</scope>
    <source>
        <strain evidence="1 2">90A8</strain>
    </source>
</reference>
<comment type="caution">
    <text evidence="1">The sequence shown here is derived from an EMBL/GenBank/DDBJ whole genome shotgun (WGS) entry which is preliminary data.</text>
</comment>
<dbReference type="RefSeq" id="WP_002595135.1">
    <property type="nucleotide sequence ID" value="NZ_KB851004.1"/>
</dbReference>
<dbReference type="AlphaFoldDB" id="A0A0E2H1N3"/>
<proteinExistence type="predicted"/>
<sequence>MSFNILMVPVAIALRVAMGEEGYNNWIKANEKRMPTKIREDNELQKLVGMAGYDLIDYGSFKKTHFGNTFFIWEKDENQWTAVFSIHDDANEIDKLIQRLNKASGKDLFQTIQEEQQVKEKTYPTNFRDEETLKSALGEADIPYILEKGAFQCHLNGCHLKLSKGNKAYYEAQVKVNQNMNKSLIYLNILDEEYKKVVQEETYRNLLEKIHRTSDMEIEEEYIEEDDIVVVVKCNT</sequence>
<organism evidence="1 2">
    <name type="scientific">[Clostridium] clostridioforme 90A8</name>
    <dbReference type="NCBI Taxonomy" id="999408"/>
    <lineage>
        <taxon>Bacteria</taxon>
        <taxon>Bacillati</taxon>
        <taxon>Bacillota</taxon>
        <taxon>Clostridia</taxon>
        <taxon>Lachnospirales</taxon>
        <taxon>Lachnospiraceae</taxon>
        <taxon>Enterocloster</taxon>
    </lineage>
</organism>
<dbReference type="Proteomes" id="UP000013085">
    <property type="component" value="Unassembled WGS sequence"/>
</dbReference>
<evidence type="ECO:0000313" key="1">
    <source>
        <dbReference type="EMBL" id="ENZ05168.1"/>
    </source>
</evidence>
<dbReference type="PATRIC" id="fig|999408.3.peg.6157"/>
<gene>
    <name evidence="1" type="ORF">HMPREF1090_05751</name>
</gene>
<evidence type="ECO:0000313" key="2">
    <source>
        <dbReference type="Proteomes" id="UP000013085"/>
    </source>
</evidence>
<name>A0A0E2H1N3_9FIRM</name>